<accession>A0A498LV33</accession>
<dbReference type="Proteomes" id="UP000290572">
    <property type="component" value="Unassembled WGS sequence"/>
</dbReference>
<evidence type="ECO:0000256" key="1">
    <source>
        <dbReference type="SAM" id="MobiDB-lite"/>
    </source>
</evidence>
<proteinExistence type="predicted"/>
<protein>
    <submittedName>
        <fullName evidence="2">Neuron navigator 3 isoform X6</fullName>
    </submittedName>
</protein>
<comment type="caution">
    <text evidence="2">The sequence shown here is derived from an EMBL/GenBank/DDBJ whole genome shotgun (WGS) entry which is preliminary data.</text>
</comment>
<dbReference type="AlphaFoldDB" id="A0A498LV33"/>
<reference evidence="2 3" key="1">
    <citation type="submission" date="2018-03" db="EMBL/GenBank/DDBJ databases">
        <title>Draft genome sequence of Rohu Carp (Labeo rohita).</title>
        <authorList>
            <person name="Das P."/>
            <person name="Kushwaha B."/>
            <person name="Joshi C.G."/>
            <person name="Kumar D."/>
            <person name="Nagpure N.S."/>
            <person name="Sahoo L."/>
            <person name="Das S.P."/>
            <person name="Bit A."/>
            <person name="Patnaik S."/>
            <person name="Meher P.K."/>
            <person name="Jayasankar P."/>
            <person name="Koringa P.G."/>
            <person name="Patel N.V."/>
            <person name="Hinsu A.T."/>
            <person name="Kumar R."/>
            <person name="Pandey M."/>
            <person name="Agarwal S."/>
            <person name="Srivastava S."/>
            <person name="Singh M."/>
            <person name="Iquebal M.A."/>
            <person name="Jaiswal S."/>
            <person name="Angadi U.B."/>
            <person name="Kumar N."/>
            <person name="Raza M."/>
            <person name="Shah T.M."/>
            <person name="Rai A."/>
            <person name="Jena J.K."/>
        </authorList>
    </citation>
    <scope>NUCLEOTIDE SEQUENCE [LARGE SCALE GENOMIC DNA]</scope>
    <source>
        <strain evidence="2">DASCIFA01</strain>
        <tissue evidence="2">Testis</tissue>
    </source>
</reference>
<feature type="region of interest" description="Disordered" evidence="1">
    <location>
        <begin position="1"/>
        <end position="20"/>
    </location>
</feature>
<evidence type="ECO:0000313" key="3">
    <source>
        <dbReference type="Proteomes" id="UP000290572"/>
    </source>
</evidence>
<gene>
    <name evidence="2" type="ORF">ROHU_030334</name>
</gene>
<name>A0A498LV33_LABRO</name>
<sequence length="165" mass="18180">MLVAGGAKAPGGGGDQRTTRPVKQIITSPLCNLLRYLASSSYIPLDTSSRTSKLLYQALQGYSVRTSWKSEFLSKMRWLETMRSLFKGGSRSAPVTPTSSPSMPSKKDLSAKQHVVSAGLTCAMTAFVWVENHIRAEQRHYAYRPSPMKDSQRYDGACESLAKDN</sequence>
<dbReference type="EMBL" id="QBIY01013157">
    <property type="protein sequence ID" value="RXN10986.1"/>
    <property type="molecule type" value="Genomic_DNA"/>
</dbReference>
<keyword evidence="3" id="KW-1185">Reference proteome</keyword>
<evidence type="ECO:0000313" key="2">
    <source>
        <dbReference type="EMBL" id="RXN10986.1"/>
    </source>
</evidence>
<organism evidence="2 3">
    <name type="scientific">Labeo rohita</name>
    <name type="common">Indian major carp</name>
    <name type="synonym">Cyprinus rohita</name>
    <dbReference type="NCBI Taxonomy" id="84645"/>
    <lineage>
        <taxon>Eukaryota</taxon>
        <taxon>Metazoa</taxon>
        <taxon>Chordata</taxon>
        <taxon>Craniata</taxon>
        <taxon>Vertebrata</taxon>
        <taxon>Euteleostomi</taxon>
        <taxon>Actinopterygii</taxon>
        <taxon>Neopterygii</taxon>
        <taxon>Teleostei</taxon>
        <taxon>Ostariophysi</taxon>
        <taxon>Cypriniformes</taxon>
        <taxon>Cyprinidae</taxon>
        <taxon>Labeoninae</taxon>
        <taxon>Labeonini</taxon>
        <taxon>Labeo</taxon>
    </lineage>
</organism>